<feature type="chain" id="PRO_5004796305" description="Nucleotide-binding protein" evidence="1">
    <location>
        <begin position="20"/>
        <end position="234"/>
    </location>
</feature>
<gene>
    <name evidence="2" type="ORF">SUTH_02155</name>
</gene>
<reference evidence="2 3" key="1">
    <citation type="journal article" date="2014" name="Syst. Appl. Microbiol.">
        <title>Complete genomes of freshwater sulfur oxidizers Sulfuricella denitrificans skB26 and Sulfuritalea hydrogenivorans sk43H: genetic insights into the sulfur oxidation pathway of betaproteobacteria.</title>
        <authorList>
            <person name="Watanabe T."/>
            <person name="Kojima H."/>
            <person name="Fukui M."/>
        </authorList>
    </citation>
    <scope>NUCLEOTIDE SEQUENCE [LARGE SCALE GENOMIC DNA]</scope>
    <source>
        <strain evidence="2">DSM22779</strain>
    </source>
</reference>
<dbReference type="AlphaFoldDB" id="W0SGR1"/>
<feature type="signal peptide" evidence="1">
    <location>
        <begin position="1"/>
        <end position="19"/>
    </location>
</feature>
<evidence type="ECO:0000256" key="1">
    <source>
        <dbReference type="SAM" id="SignalP"/>
    </source>
</evidence>
<keyword evidence="1" id="KW-0732">Signal</keyword>
<evidence type="ECO:0000313" key="2">
    <source>
        <dbReference type="EMBL" id="BAO29945.1"/>
    </source>
</evidence>
<protein>
    <recommendedName>
        <fullName evidence="4">Nucleotide-binding protein</fullName>
    </recommendedName>
</protein>
<dbReference type="RefSeq" id="WP_041099160.1">
    <property type="nucleotide sequence ID" value="NZ_AP012547.1"/>
</dbReference>
<keyword evidence="3" id="KW-1185">Reference proteome</keyword>
<dbReference type="OrthoDB" id="1118190at2"/>
<name>W0SGR1_9PROT</name>
<evidence type="ECO:0000313" key="3">
    <source>
        <dbReference type="Proteomes" id="UP000031637"/>
    </source>
</evidence>
<evidence type="ECO:0008006" key="4">
    <source>
        <dbReference type="Google" id="ProtNLM"/>
    </source>
</evidence>
<accession>W0SGR1</accession>
<dbReference type="EMBL" id="AP012547">
    <property type="protein sequence ID" value="BAO29945.1"/>
    <property type="molecule type" value="Genomic_DNA"/>
</dbReference>
<sequence length="234" mass="24861">MKFILAFLTVLCASAGWSAEQPMPAPATVLKGEVLEVRDVESYSYLRLKTGDGEIWAAVSRAPVKKGAKVTVENVMVMNNFESKSLKRKFDKIAFGSLAGASAKPGVTGSAMASAHASVPKAEPVADVKVAKASGPDARTVAEVIVRSAELKDRPVQVRGQVVKFNPSIMGKNWIHLRDGSGSAADGTNDVLVTTLDQAKVGDVVLVKGIVRTDKDFGAGYSYKVLIEEATLRQ</sequence>
<dbReference type="STRING" id="1223802.SUTH_02155"/>
<proteinExistence type="predicted"/>
<dbReference type="Proteomes" id="UP000031637">
    <property type="component" value="Chromosome"/>
</dbReference>
<dbReference type="KEGG" id="shd:SUTH_02155"/>
<dbReference type="HOGENOM" id="CLU_089932_0_0_4"/>
<organism evidence="2 3">
    <name type="scientific">Sulfuritalea hydrogenivorans sk43H</name>
    <dbReference type="NCBI Taxonomy" id="1223802"/>
    <lineage>
        <taxon>Bacteria</taxon>
        <taxon>Pseudomonadati</taxon>
        <taxon>Pseudomonadota</taxon>
        <taxon>Betaproteobacteria</taxon>
        <taxon>Nitrosomonadales</taxon>
        <taxon>Sterolibacteriaceae</taxon>
        <taxon>Sulfuritalea</taxon>
    </lineage>
</organism>